<name>A0ABM8VW41_GIGMA</name>
<gene>
    <name evidence="1" type="ORF">GMARGA_LOCUS311</name>
</gene>
<protein>
    <submittedName>
        <fullName evidence="1">16965_t:CDS:1</fullName>
    </submittedName>
</protein>
<keyword evidence="2" id="KW-1185">Reference proteome</keyword>
<proteinExistence type="predicted"/>
<evidence type="ECO:0000313" key="1">
    <source>
        <dbReference type="EMBL" id="CAG8461133.1"/>
    </source>
</evidence>
<organism evidence="1 2">
    <name type="scientific">Gigaspora margarita</name>
    <dbReference type="NCBI Taxonomy" id="4874"/>
    <lineage>
        <taxon>Eukaryota</taxon>
        <taxon>Fungi</taxon>
        <taxon>Fungi incertae sedis</taxon>
        <taxon>Mucoromycota</taxon>
        <taxon>Glomeromycotina</taxon>
        <taxon>Glomeromycetes</taxon>
        <taxon>Diversisporales</taxon>
        <taxon>Gigasporaceae</taxon>
        <taxon>Gigaspora</taxon>
    </lineage>
</organism>
<evidence type="ECO:0000313" key="2">
    <source>
        <dbReference type="Proteomes" id="UP000789901"/>
    </source>
</evidence>
<comment type="caution">
    <text evidence="1">The sequence shown here is derived from an EMBL/GenBank/DDBJ whole genome shotgun (WGS) entry which is preliminary data.</text>
</comment>
<accession>A0ABM8VW41</accession>
<dbReference type="Proteomes" id="UP000789901">
    <property type="component" value="Unassembled WGS sequence"/>
</dbReference>
<reference evidence="1 2" key="1">
    <citation type="submission" date="2021-06" db="EMBL/GenBank/DDBJ databases">
        <authorList>
            <person name="Kallberg Y."/>
            <person name="Tangrot J."/>
            <person name="Rosling A."/>
        </authorList>
    </citation>
    <scope>NUCLEOTIDE SEQUENCE [LARGE SCALE GENOMIC DNA]</scope>
    <source>
        <strain evidence="1 2">120-4 pot B 10/14</strain>
    </source>
</reference>
<dbReference type="EMBL" id="CAJVQB010000047">
    <property type="protein sequence ID" value="CAG8461133.1"/>
    <property type="molecule type" value="Genomic_DNA"/>
</dbReference>
<sequence length="188" mass="22037">MVELFSSYKARENYTQTISEIIFDEAIINPKTGEEYLEDEAGKIKELIGSAWRDRINDPQPKLIYIANPYERFRPFMANFLPLIRKDLNKLKKRVFANEIVNLENEQGELLSLFKPTPCQKEQECKCIDENCVEVEEDLKITEFINGSLPKYIFQGCILYQAKKGFLFFAHKENKEISNREEIKSIPE</sequence>